<name>A0A0P0RBK9_9BURK</name>
<organism evidence="1 2">
    <name type="scientific">Paraburkholderia caribensis MBA4</name>
    <dbReference type="NCBI Taxonomy" id="1323664"/>
    <lineage>
        <taxon>Bacteria</taxon>
        <taxon>Pseudomonadati</taxon>
        <taxon>Pseudomonadota</taxon>
        <taxon>Betaproteobacteria</taxon>
        <taxon>Burkholderiales</taxon>
        <taxon>Burkholderiaceae</taxon>
        <taxon>Paraburkholderia</taxon>
    </lineage>
</organism>
<protein>
    <submittedName>
        <fullName evidence="1">Uncharacterized protein</fullName>
    </submittedName>
</protein>
<sequence length="84" mass="9059">MPDKNERAPLSELEAALCVLCVAEDTELDPEEVENEAFWLKLLTSSAKAPGAAAISTPMNIPATTRVQAWVRFWCCIGLVVGLG</sequence>
<dbReference type="EMBL" id="CP012746">
    <property type="protein sequence ID" value="ALL65571.1"/>
    <property type="molecule type" value="Genomic_DNA"/>
</dbReference>
<evidence type="ECO:0000313" key="2">
    <source>
        <dbReference type="Proteomes" id="UP000019146"/>
    </source>
</evidence>
<gene>
    <name evidence="1" type="ORF">K788_00019075</name>
</gene>
<dbReference type="AlphaFoldDB" id="A0A0P0RBK9"/>
<accession>A0A0P0RBK9</accession>
<proteinExistence type="predicted"/>
<dbReference type="Proteomes" id="UP000019146">
    <property type="component" value="Chromosome 1"/>
</dbReference>
<reference evidence="1 2" key="1">
    <citation type="journal article" date="2014" name="Genome Announc.">
        <title>Draft Genome Sequence of the Haloacid-Degrading Burkholderia caribensis Strain MBA4.</title>
        <authorList>
            <person name="Pan Y."/>
            <person name="Kong K.F."/>
            <person name="Tsang J.S."/>
        </authorList>
    </citation>
    <scope>NUCLEOTIDE SEQUENCE [LARGE SCALE GENOMIC DNA]</scope>
    <source>
        <strain evidence="1 2">MBA4</strain>
    </source>
</reference>
<evidence type="ECO:0000313" key="1">
    <source>
        <dbReference type="EMBL" id="ALL65571.1"/>
    </source>
</evidence>
<dbReference type="KEGG" id="bcai:K788_00019075"/>